<keyword evidence="6 14" id="KW-0732">Signal</keyword>
<accession>A0A7W5ZQW5</accession>
<dbReference type="Gene3D" id="2.170.130.10">
    <property type="entry name" value="TonB-dependent receptor, plug domain"/>
    <property type="match status" value="1"/>
</dbReference>
<comment type="similarity">
    <text evidence="12 13">Belongs to the TonB-dependent receptor family.</text>
</comment>
<dbReference type="InterPro" id="IPR000531">
    <property type="entry name" value="Beta-barrel_TonB"/>
</dbReference>
<feature type="domain" description="TonB-dependent receptor-like beta-barrel" evidence="15">
    <location>
        <begin position="327"/>
        <end position="747"/>
    </location>
</feature>
<dbReference type="PANTHER" id="PTHR32552:SF68">
    <property type="entry name" value="FERRICHROME OUTER MEMBRANE TRANSPORTER_PHAGE RECEPTOR"/>
    <property type="match status" value="1"/>
</dbReference>
<dbReference type="GO" id="GO:0009279">
    <property type="term" value="C:cell outer membrane"/>
    <property type="evidence" value="ECO:0007669"/>
    <property type="project" value="UniProtKB-SubCell"/>
</dbReference>
<gene>
    <name evidence="17" type="ORF">FHS57_005491</name>
</gene>
<keyword evidence="18" id="KW-1185">Reference proteome</keyword>
<evidence type="ECO:0000256" key="11">
    <source>
        <dbReference type="ARBA" id="ARBA00023237"/>
    </source>
</evidence>
<dbReference type="SUPFAM" id="SSF56935">
    <property type="entry name" value="Porins"/>
    <property type="match status" value="1"/>
</dbReference>
<keyword evidence="17" id="KW-0675">Receptor</keyword>
<dbReference type="RefSeq" id="WP_183979150.1">
    <property type="nucleotide sequence ID" value="NZ_JACIBY010000017.1"/>
</dbReference>
<evidence type="ECO:0000313" key="18">
    <source>
        <dbReference type="Proteomes" id="UP000541352"/>
    </source>
</evidence>
<evidence type="ECO:0000259" key="15">
    <source>
        <dbReference type="Pfam" id="PF00593"/>
    </source>
</evidence>
<dbReference type="Pfam" id="PF00593">
    <property type="entry name" value="TonB_dep_Rec_b-barrel"/>
    <property type="match status" value="1"/>
</dbReference>
<dbReference type="SUPFAM" id="SSF49464">
    <property type="entry name" value="Carboxypeptidase regulatory domain-like"/>
    <property type="match status" value="1"/>
</dbReference>
<evidence type="ECO:0000256" key="14">
    <source>
        <dbReference type="SAM" id="SignalP"/>
    </source>
</evidence>
<keyword evidence="5 12" id="KW-0812">Transmembrane</keyword>
<dbReference type="InterPro" id="IPR037066">
    <property type="entry name" value="Plug_dom_sf"/>
</dbReference>
<dbReference type="GO" id="GO:0015344">
    <property type="term" value="F:siderophore uptake transmembrane transporter activity"/>
    <property type="evidence" value="ECO:0007669"/>
    <property type="project" value="TreeGrafter"/>
</dbReference>
<evidence type="ECO:0000256" key="6">
    <source>
        <dbReference type="ARBA" id="ARBA00022729"/>
    </source>
</evidence>
<keyword evidence="4" id="KW-0410">Iron transport</keyword>
<evidence type="ECO:0000256" key="12">
    <source>
        <dbReference type="PROSITE-ProRule" id="PRU01360"/>
    </source>
</evidence>
<comment type="caution">
    <text evidence="17">The sequence shown here is derived from an EMBL/GenBank/DDBJ whole genome shotgun (WGS) entry which is preliminary data.</text>
</comment>
<dbReference type="AlphaFoldDB" id="A0A7W5ZQW5"/>
<feature type="chain" id="PRO_5031255559" evidence="14">
    <location>
        <begin position="22"/>
        <end position="788"/>
    </location>
</feature>
<dbReference type="EMBL" id="JACIBY010000017">
    <property type="protein sequence ID" value="MBB3841463.1"/>
    <property type="molecule type" value="Genomic_DNA"/>
</dbReference>
<evidence type="ECO:0000256" key="1">
    <source>
        <dbReference type="ARBA" id="ARBA00004571"/>
    </source>
</evidence>
<evidence type="ECO:0000256" key="3">
    <source>
        <dbReference type="ARBA" id="ARBA00022452"/>
    </source>
</evidence>
<dbReference type="Gene3D" id="2.40.170.20">
    <property type="entry name" value="TonB-dependent receptor, beta-barrel domain"/>
    <property type="match status" value="1"/>
</dbReference>
<keyword evidence="9 13" id="KW-0798">TonB box</keyword>
<reference evidence="17 18" key="1">
    <citation type="submission" date="2020-08" db="EMBL/GenBank/DDBJ databases">
        <title>Genomic Encyclopedia of Type Strains, Phase IV (KMG-IV): sequencing the most valuable type-strain genomes for metagenomic binning, comparative biology and taxonomic classification.</title>
        <authorList>
            <person name="Goeker M."/>
        </authorList>
    </citation>
    <scope>NUCLEOTIDE SEQUENCE [LARGE SCALE GENOMIC DNA]</scope>
    <source>
        <strain evidence="17 18">DSM 17976</strain>
    </source>
</reference>
<dbReference type="Pfam" id="PF13715">
    <property type="entry name" value="CarbopepD_reg_2"/>
    <property type="match status" value="1"/>
</dbReference>
<dbReference type="InterPro" id="IPR036942">
    <property type="entry name" value="Beta-barrel_TonB_sf"/>
</dbReference>
<evidence type="ECO:0000256" key="5">
    <source>
        <dbReference type="ARBA" id="ARBA00022692"/>
    </source>
</evidence>
<dbReference type="Pfam" id="PF07715">
    <property type="entry name" value="Plug"/>
    <property type="match status" value="1"/>
</dbReference>
<sequence>MKNLYITLLVFCGAISQLLHAQSLKGKIFDAATKEPIIGASVHIINTNTGTASDNNGSFVFQTIAKGAKIRISTIGFVSQEIEVTSEKSLSIALEPAIENLQTVVVTGNREAALRTQTPIAISKLSPKMIEEAKPTAIYEVINKTPGVMMVNLNNEQHSMSIRQPMTTNAYYLYLEDGVPIRPMGVFNHNSLLEMNQFTVSSIEVVKGPVSSIYGPEAVGGAVNFISQRPTAVPTARIGLQADQWGYRRVQYGAGATLGKFGIYVGGLVAEQKEAWMTSSDYTKNAQYARLEYHFTPKTRLIYTVSYAKYNSQTSGSVDSVAFYNRQYISTTDFTYRKSYSLRTRLTLEHEWKDGSQSFLTVFGRDNKHGQNPSYGIRWTSGATTARGEINSNDFQSLGVIAQHTQKFNFLNSKLIAGGTLDFSPNKYWSYQIDLAAQLRADKKSVEKYTIIKERPDIQIANYNADILNTAFYVQYDFEPIKNLRLSAGLRYDNMSFDFVNNLDIDKTTSQAVGGSKSYKQTTPKLGLTYDLGQGKGVYANFSKGFAPSGLTAIFRKRPTPAANGDLFYYNLIPATFTNAEVGGWVSLLKNKIYIDASLYQMNGSNELLNIRQPDNSTDYQAAGKTLHKGIELGITYKPSKQIFARIGGTYSIHRFVEFILSQKASDALKDVNGKDMPSAPRWVWNGEISYYPKWFRNFRTSVEWQHVSKWYQNQVNTIAYNGYDLVNFRAGYQWKGIELFTNIMNLTDALYATNATRGNASTDRTTFTPAAPRTFVLGVHYNVAGKK</sequence>
<comment type="subcellular location">
    <subcellularLocation>
        <location evidence="1 12">Cell outer membrane</location>
        <topology evidence="1 12">Multi-pass membrane protein</topology>
    </subcellularLocation>
</comment>
<evidence type="ECO:0000256" key="8">
    <source>
        <dbReference type="ARBA" id="ARBA00023065"/>
    </source>
</evidence>
<evidence type="ECO:0000256" key="13">
    <source>
        <dbReference type="RuleBase" id="RU003357"/>
    </source>
</evidence>
<evidence type="ECO:0000256" key="4">
    <source>
        <dbReference type="ARBA" id="ARBA00022496"/>
    </source>
</evidence>
<feature type="signal peptide" evidence="14">
    <location>
        <begin position="1"/>
        <end position="21"/>
    </location>
</feature>
<keyword evidence="2 12" id="KW-0813">Transport</keyword>
<evidence type="ECO:0000259" key="16">
    <source>
        <dbReference type="Pfam" id="PF07715"/>
    </source>
</evidence>
<evidence type="ECO:0000256" key="2">
    <source>
        <dbReference type="ARBA" id="ARBA00022448"/>
    </source>
</evidence>
<keyword evidence="7" id="KW-0408">Iron</keyword>
<name>A0A7W5ZQW5_9BACT</name>
<dbReference type="InterPro" id="IPR039426">
    <property type="entry name" value="TonB-dep_rcpt-like"/>
</dbReference>
<feature type="domain" description="TonB-dependent receptor plug" evidence="16">
    <location>
        <begin position="117"/>
        <end position="222"/>
    </location>
</feature>
<dbReference type="Gene3D" id="2.60.40.1120">
    <property type="entry name" value="Carboxypeptidase-like, regulatory domain"/>
    <property type="match status" value="1"/>
</dbReference>
<dbReference type="InterPro" id="IPR008969">
    <property type="entry name" value="CarboxyPept-like_regulatory"/>
</dbReference>
<organism evidence="17 18">
    <name type="scientific">Runella defluvii</name>
    <dbReference type="NCBI Taxonomy" id="370973"/>
    <lineage>
        <taxon>Bacteria</taxon>
        <taxon>Pseudomonadati</taxon>
        <taxon>Bacteroidota</taxon>
        <taxon>Cytophagia</taxon>
        <taxon>Cytophagales</taxon>
        <taxon>Spirosomataceae</taxon>
        <taxon>Runella</taxon>
    </lineage>
</organism>
<evidence type="ECO:0000313" key="17">
    <source>
        <dbReference type="EMBL" id="MBB3841463.1"/>
    </source>
</evidence>
<dbReference type="Proteomes" id="UP000541352">
    <property type="component" value="Unassembled WGS sequence"/>
</dbReference>
<evidence type="ECO:0000256" key="7">
    <source>
        <dbReference type="ARBA" id="ARBA00023004"/>
    </source>
</evidence>
<evidence type="ECO:0000256" key="10">
    <source>
        <dbReference type="ARBA" id="ARBA00023136"/>
    </source>
</evidence>
<proteinExistence type="inferred from homology"/>
<dbReference type="PROSITE" id="PS52016">
    <property type="entry name" value="TONB_DEPENDENT_REC_3"/>
    <property type="match status" value="1"/>
</dbReference>
<keyword evidence="3 12" id="KW-1134">Transmembrane beta strand</keyword>
<dbReference type="InterPro" id="IPR012910">
    <property type="entry name" value="Plug_dom"/>
</dbReference>
<evidence type="ECO:0000256" key="9">
    <source>
        <dbReference type="ARBA" id="ARBA00023077"/>
    </source>
</evidence>
<dbReference type="PANTHER" id="PTHR32552">
    <property type="entry name" value="FERRICHROME IRON RECEPTOR-RELATED"/>
    <property type="match status" value="1"/>
</dbReference>
<keyword evidence="11 12" id="KW-0998">Cell outer membrane</keyword>
<protein>
    <submittedName>
        <fullName evidence="17">Outer membrane receptor protein involved in Fe transport</fullName>
    </submittedName>
</protein>
<keyword evidence="10 12" id="KW-0472">Membrane</keyword>
<keyword evidence="8" id="KW-0406">Ion transport</keyword>